<keyword evidence="3" id="KW-0460">Magnesium</keyword>
<dbReference type="InterPro" id="IPR023214">
    <property type="entry name" value="HAD_sf"/>
</dbReference>
<name>A0AAW9Q686_9CYAN</name>
<dbReference type="GO" id="GO:0046872">
    <property type="term" value="F:metal ion binding"/>
    <property type="evidence" value="ECO:0007669"/>
    <property type="project" value="UniProtKB-KW"/>
</dbReference>
<evidence type="ECO:0000256" key="1">
    <source>
        <dbReference type="ARBA" id="ARBA00022723"/>
    </source>
</evidence>
<accession>A0AAW9Q686</accession>
<dbReference type="SUPFAM" id="SSF56784">
    <property type="entry name" value="HAD-like"/>
    <property type="match status" value="1"/>
</dbReference>
<gene>
    <name evidence="4" type="ORF">V2H45_23385</name>
</gene>
<dbReference type="SFLD" id="SFLDG01129">
    <property type="entry name" value="C1.5:_HAD__Beta-PGM__Phosphata"/>
    <property type="match status" value="1"/>
</dbReference>
<dbReference type="EMBL" id="JAZBJZ010000159">
    <property type="protein sequence ID" value="MEE3719689.1"/>
    <property type="molecule type" value="Genomic_DNA"/>
</dbReference>
<protein>
    <submittedName>
        <fullName evidence="4">HAD family hydrolase</fullName>
    </submittedName>
</protein>
<organism evidence="4 5">
    <name type="scientific">Tumidithrix elongata BACA0141</name>
    <dbReference type="NCBI Taxonomy" id="2716417"/>
    <lineage>
        <taxon>Bacteria</taxon>
        <taxon>Bacillati</taxon>
        <taxon>Cyanobacteriota</taxon>
        <taxon>Cyanophyceae</taxon>
        <taxon>Pseudanabaenales</taxon>
        <taxon>Pseudanabaenaceae</taxon>
        <taxon>Tumidithrix</taxon>
        <taxon>Tumidithrix elongata</taxon>
    </lineage>
</organism>
<dbReference type="SFLD" id="SFLDS00003">
    <property type="entry name" value="Haloacid_Dehalogenase"/>
    <property type="match status" value="1"/>
</dbReference>
<dbReference type="InterPro" id="IPR023198">
    <property type="entry name" value="PGP-like_dom2"/>
</dbReference>
<keyword evidence="2 4" id="KW-0378">Hydrolase</keyword>
<keyword evidence="5" id="KW-1185">Reference proteome</keyword>
<dbReference type="Pfam" id="PF00702">
    <property type="entry name" value="Hydrolase"/>
    <property type="match status" value="1"/>
</dbReference>
<sequence length="261" mass="29867">MPSRFAIVTAKELCILAMVAKTTIFLDGDDTLWKTQELYNDAKSKFAFLLNESGIPESQESIILKFDAMDALRVATRGLTPQRFTESMLILYSSLASQFSLEYKTSIEKKILDISRTIRQPPKLYEDTVDSLVSLKKEFRLILFTAGHPSTQKRKILSLHRHSFDVESYFDEIRIVPLKNEERLRRVLKLMKLSPHEVWFLGNSLRSDILPAVSVGANAVLVNRGAWKYDDKDTSHIKNIQWYTTSSLSDAAQIVIDIFCK</sequence>
<dbReference type="Proteomes" id="UP001333818">
    <property type="component" value="Unassembled WGS sequence"/>
</dbReference>
<evidence type="ECO:0000313" key="5">
    <source>
        <dbReference type="Proteomes" id="UP001333818"/>
    </source>
</evidence>
<dbReference type="Gene3D" id="1.10.150.240">
    <property type="entry name" value="Putative phosphatase, domain 2"/>
    <property type="match status" value="1"/>
</dbReference>
<comment type="caution">
    <text evidence="4">The sequence shown here is derived from an EMBL/GenBank/DDBJ whole genome shotgun (WGS) entry which is preliminary data.</text>
</comment>
<dbReference type="Gene3D" id="3.40.50.1000">
    <property type="entry name" value="HAD superfamily/HAD-like"/>
    <property type="match status" value="1"/>
</dbReference>
<dbReference type="AlphaFoldDB" id="A0AAW9Q686"/>
<dbReference type="InterPro" id="IPR036412">
    <property type="entry name" value="HAD-like_sf"/>
</dbReference>
<evidence type="ECO:0000256" key="3">
    <source>
        <dbReference type="ARBA" id="ARBA00022842"/>
    </source>
</evidence>
<evidence type="ECO:0000256" key="2">
    <source>
        <dbReference type="ARBA" id="ARBA00022801"/>
    </source>
</evidence>
<reference evidence="4" key="1">
    <citation type="submission" date="2024-01" db="EMBL/GenBank/DDBJ databases">
        <title>Bank of Algae and Cyanobacteria of the Azores (BACA) strain genomes.</title>
        <authorList>
            <person name="Luz R."/>
            <person name="Cordeiro R."/>
            <person name="Fonseca A."/>
            <person name="Goncalves V."/>
        </authorList>
    </citation>
    <scope>NUCLEOTIDE SEQUENCE</scope>
    <source>
        <strain evidence="4">BACA0141</strain>
    </source>
</reference>
<proteinExistence type="predicted"/>
<keyword evidence="1" id="KW-0479">Metal-binding</keyword>
<evidence type="ECO:0000313" key="4">
    <source>
        <dbReference type="EMBL" id="MEE3719689.1"/>
    </source>
</evidence>
<dbReference type="PANTHER" id="PTHR46470:SF2">
    <property type="entry name" value="GLYCERALDEHYDE 3-PHOSPHATE PHOSPHATASE"/>
    <property type="match status" value="1"/>
</dbReference>
<dbReference type="GO" id="GO:0016791">
    <property type="term" value="F:phosphatase activity"/>
    <property type="evidence" value="ECO:0007669"/>
    <property type="project" value="TreeGrafter"/>
</dbReference>
<dbReference type="PANTHER" id="PTHR46470">
    <property type="entry name" value="N-ACYLNEURAMINATE-9-PHOSPHATASE"/>
    <property type="match status" value="1"/>
</dbReference>
<dbReference type="InterPro" id="IPR051400">
    <property type="entry name" value="HAD-like_hydrolase"/>
</dbReference>